<dbReference type="InterPro" id="IPR005570">
    <property type="entry name" value="RPABC3"/>
</dbReference>
<protein>
    <submittedName>
        <fullName evidence="5">DNA-directed RNA polymerases I, II, and III subunit RPABC3</fullName>
    </submittedName>
</protein>
<evidence type="ECO:0000313" key="6">
    <source>
        <dbReference type="Proteomes" id="UP000279259"/>
    </source>
</evidence>
<organism evidence="5 6">
    <name type="scientific">Saitozyma podzolica</name>
    <dbReference type="NCBI Taxonomy" id="1890683"/>
    <lineage>
        <taxon>Eukaryota</taxon>
        <taxon>Fungi</taxon>
        <taxon>Dikarya</taxon>
        <taxon>Basidiomycota</taxon>
        <taxon>Agaricomycotina</taxon>
        <taxon>Tremellomycetes</taxon>
        <taxon>Tremellales</taxon>
        <taxon>Trimorphomycetaceae</taxon>
        <taxon>Saitozyma</taxon>
    </lineage>
</organism>
<dbReference type="Proteomes" id="UP000279259">
    <property type="component" value="Unassembled WGS sequence"/>
</dbReference>
<dbReference type="InterPro" id="IPR012340">
    <property type="entry name" value="NA-bd_OB-fold"/>
</dbReference>
<dbReference type="PANTHER" id="PTHR10917">
    <property type="entry name" value="DNA-DIRECTED RNA POLYMERASES I, II, AND III SUBUNIT RPABC3"/>
    <property type="match status" value="1"/>
</dbReference>
<evidence type="ECO:0000256" key="1">
    <source>
        <dbReference type="ARBA" id="ARBA00004123"/>
    </source>
</evidence>
<evidence type="ECO:0000256" key="2">
    <source>
        <dbReference type="ARBA" id="ARBA00008912"/>
    </source>
</evidence>
<dbReference type="GO" id="GO:0006351">
    <property type="term" value="P:DNA-templated transcription"/>
    <property type="evidence" value="ECO:0007669"/>
    <property type="project" value="InterPro"/>
</dbReference>
<keyword evidence="5" id="KW-0804">Transcription</keyword>
<dbReference type="PIRSF" id="PIRSF000779">
    <property type="entry name" value="RNA_pol_Rpb8"/>
    <property type="match status" value="1"/>
</dbReference>
<reference evidence="5 6" key="1">
    <citation type="submission" date="2018-11" db="EMBL/GenBank/DDBJ databases">
        <title>Genome sequence of Saitozyma podzolica DSM 27192.</title>
        <authorList>
            <person name="Aliyu H."/>
            <person name="Gorte O."/>
            <person name="Ochsenreither K."/>
        </authorList>
    </citation>
    <scope>NUCLEOTIDE SEQUENCE [LARGE SCALE GENOMIC DNA]</scope>
    <source>
        <strain evidence="5 6">DSM 27192</strain>
    </source>
</reference>
<feature type="compositionally biased region" description="Acidic residues" evidence="4">
    <location>
        <begin position="32"/>
        <end position="43"/>
    </location>
</feature>
<dbReference type="Pfam" id="PF03870">
    <property type="entry name" value="RNA_pol_Rpb8"/>
    <property type="match status" value="1"/>
</dbReference>
<comment type="caution">
    <text evidence="5">The sequence shown here is derived from an EMBL/GenBank/DDBJ whole genome shotgun (WGS) entry which is preliminary data.</text>
</comment>
<dbReference type="GO" id="GO:0005666">
    <property type="term" value="C:RNA polymerase III complex"/>
    <property type="evidence" value="ECO:0007669"/>
    <property type="project" value="TreeGrafter"/>
</dbReference>
<dbReference type="GO" id="GO:0003899">
    <property type="term" value="F:DNA-directed RNA polymerase activity"/>
    <property type="evidence" value="ECO:0007669"/>
    <property type="project" value="InterPro"/>
</dbReference>
<comment type="similarity">
    <text evidence="2">Belongs to the eukaryotic RPB8 RNA polymerase subunit family.</text>
</comment>
<dbReference type="STRING" id="1890683.A0A427YLC5"/>
<sequence>MQLTLDIANELYPLTSGETFTLALARSLSPEEELAANGDEEGSEAGGKRVKKEMWRSEDQGLAADYEYVMYGKIYKFDDSAKGENQTTAYMSFGGLLLALRGSYRHLAGVVVGENIYLLMRK</sequence>
<evidence type="ECO:0000313" key="5">
    <source>
        <dbReference type="EMBL" id="RSH91893.1"/>
    </source>
</evidence>
<dbReference type="AlphaFoldDB" id="A0A427YLC5"/>
<keyword evidence="6" id="KW-1185">Reference proteome</keyword>
<dbReference type="Gene3D" id="2.40.50.140">
    <property type="entry name" value="Nucleic acid-binding proteins"/>
    <property type="match status" value="1"/>
</dbReference>
<dbReference type="SMART" id="SM00658">
    <property type="entry name" value="RPOL8c"/>
    <property type="match status" value="1"/>
</dbReference>
<feature type="region of interest" description="Disordered" evidence="4">
    <location>
        <begin position="32"/>
        <end position="52"/>
    </location>
</feature>
<evidence type="ECO:0000256" key="3">
    <source>
        <dbReference type="ARBA" id="ARBA00023242"/>
    </source>
</evidence>
<evidence type="ECO:0000256" key="4">
    <source>
        <dbReference type="SAM" id="MobiDB-lite"/>
    </source>
</evidence>
<keyword evidence="5" id="KW-0240">DNA-directed RNA polymerase</keyword>
<dbReference type="GO" id="GO:0005665">
    <property type="term" value="C:RNA polymerase II, core complex"/>
    <property type="evidence" value="ECO:0007669"/>
    <property type="project" value="TreeGrafter"/>
</dbReference>
<dbReference type="PANTHER" id="PTHR10917:SF0">
    <property type="entry name" value="DNA-DIRECTED RNA POLYMERASES I, II, AND III SUBUNIT RPABC3"/>
    <property type="match status" value="1"/>
</dbReference>
<dbReference type="GO" id="GO:0005736">
    <property type="term" value="C:RNA polymerase I complex"/>
    <property type="evidence" value="ECO:0007669"/>
    <property type="project" value="TreeGrafter"/>
</dbReference>
<comment type="subcellular location">
    <subcellularLocation>
        <location evidence="1">Nucleus</location>
    </subcellularLocation>
</comment>
<gene>
    <name evidence="5" type="primary">RPB8</name>
    <name evidence="5" type="ORF">EHS25_009263</name>
</gene>
<dbReference type="EMBL" id="RSCD01000007">
    <property type="protein sequence ID" value="RSH91893.1"/>
    <property type="molecule type" value="Genomic_DNA"/>
</dbReference>
<dbReference type="OrthoDB" id="20018at2759"/>
<dbReference type="SUPFAM" id="SSF50249">
    <property type="entry name" value="Nucleic acid-binding proteins"/>
    <property type="match status" value="1"/>
</dbReference>
<proteinExistence type="inferred from homology"/>
<accession>A0A427YLC5</accession>
<keyword evidence="3" id="KW-0539">Nucleus</keyword>
<name>A0A427YLC5_9TREE</name>